<evidence type="ECO:0000313" key="1">
    <source>
        <dbReference type="EMBL" id="SOD79656.1"/>
    </source>
</evidence>
<gene>
    <name evidence="1" type="ORF">SAMN06269250_1038</name>
</gene>
<dbReference type="AlphaFoldDB" id="A0A286F9A1"/>
<proteinExistence type="predicted"/>
<sequence length="98" mass="11727">MTLDQFTATLTQPEPPTGLNPILKGLWFDAKEQWEEAHNIAQSREGELPYDRLHAYLHRKEGDRFNANYWYRRAKTSFFDGSLEEEWRVLVRQSLEER</sequence>
<evidence type="ECO:0000313" key="2">
    <source>
        <dbReference type="Proteomes" id="UP000219452"/>
    </source>
</evidence>
<keyword evidence="2" id="KW-1185">Reference proteome</keyword>
<dbReference type="RefSeq" id="WP_097124705.1">
    <property type="nucleotide sequence ID" value="NZ_OCNH01000001.1"/>
</dbReference>
<protein>
    <submittedName>
        <fullName evidence="1">Uncharacterized protein</fullName>
    </submittedName>
</protein>
<organism evidence="1 2">
    <name type="scientific">Spirosoma fluviale</name>
    <dbReference type="NCBI Taxonomy" id="1597977"/>
    <lineage>
        <taxon>Bacteria</taxon>
        <taxon>Pseudomonadati</taxon>
        <taxon>Bacteroidota</taxon>
        <taxon>Cytophagia</taxon>
        <taxon>Cytophagales</taxon>
        <taxon>Cytophagaceae</taxon>
        <taxon>Spirosoma</taxon>
    </lineage>
</organism>
<reference evidence="2" key="1">
    <citation type="submission" date="2017-09" db="EMBL/GenBank/DDBJ databases">
        <authorList>
            <person name="Varghese N."/>
            <person name="Submissions S."/>
        </authorList>
    </citation>
    <scope>NUCLEOTIDE SEQUENCE [LARGE SCALE GENOMIC DNA]</scope>
    <source>
        <strain evidence="2">DSM 29961</strain>
    </source>
</reference>
<dbReference type="Proteomes" id="UP000219452">
    <property type="component" value="Unassembled WGS sequence"/>
</dbReference>
<dbReference type="EMBL" id="OCNH01000001">
    <property type="protein sequence ID" value="SOD79656.1"/>
    <property type="molecule type" value="Genomic_DNA"/>
</dbReference>
<accession>A0A286F9A1</accession>
<dbReference type="OrthoDB" id="370799at2"/>
<name>A0A286F9A1_9BACT</name>